<keyword evidence="6 7" id="KW-0067">ATP-binding</keyword>
<feature type="binding site" evidence="7">
    <location>
        <position position="266"/>
    </location>
    <ligand>
        <name>ATP</name>
        <dbReference type="ChEBI" id="CHEBI:30616"/>
    </ligand>
</feature>
<feature type="binding site" evidence="7">
    <location>
        <position position="266"/>
    </location>
    <ligand>
        <name>ADP</name>
        <dbReference type="ChEBI" id="CHEBI:456216"/>
    </ligand>
</feature>
<evidence type="ECO:0000313" key="11">
    <source>
        <dbReference type="EMBL" id="WXB10779.1"/>
    </source>
</evidence>
<feature type="binding site" evidence="7">
    <location>
        <position position="244"/>
    </location>
    <ligand>
        <name>glycerol</name>
        <dbReference type="ChEBI" id="CHEBI:17754"/>
    </ligand>
</feature>
<dbReference type="InterPro" id="IPR018484">
    <property type="entry name" value="FGGY_N"/>
</dbReference>
<dbReference type="EMBL" id="CP089983">
    <property type="protein sequence ID" value="WXB10779.1"/>
    <property type="molecule type" value="Genomic_DNA"/>
</dbReference>
<feature type="binding site" evidence="7">
    <location>
        <position position="244"/>
    </location>
    <ligand>
        <name>sn-glycerol 3-phosphate</name>
        <dbReference type="ChEBI" id="CHEBI:57597"/>
    </ligand>
</feature>
<gene>
    <name evidence="7 11" type="primary">glpK</name>
    <name evidence="11" type="ORF">LVJ94_36865</name>
</gene>
<feature type="binding site" evidence="7">
    <location>
        <position position="83"/>
    </location>
    <ligand>
        <name>sn-glycerol 3-phosphate</name>
        <dbReference type="ChEBI" id="CHEBI:57597"/>
    </ligand>
</feature>
<dbReference type="Pfam" id="PF00370">
    <property type="entry name" value="FGGY_N"/>
    <property type="match status" value="1"/>
</dbReference>
<dbReference type="Pfam" id="PF02782">
    <property type="entry name" value="FGGY_C"/>
    <property type="match status" value="1"/>
</dbReference>
<sequence>MAKYVLAIDQGTTGSTALVVSLDGKTVGRHNTEFPQHFPKPGWVEHEPREIWASVVTSVNQALAAAKVDPKDIAAIGITNQRETTLLWDRATGEPIARAIVWQCRRTADVCDRLKAEGHEPRVRERTGLVIDAYFSGTKIAWLLDHVEGARARADKGELAFGTIDTYLVHRLTGGAVHATDVTNASRTMLMNLARIEWDPELCQLLRVPASVLPKIVGSAEVVGTTRGVGFLPDGIPIAGIAGDQQAALFGQACFGEGDAKCTYGTGAFALMNIGARPLFSTHGLVTTVAWRIGGEVTYAFEGSAFIAGAAVQWLRDGLGIIRHAKDVEELARKVESSDGVAFVPALAGLGAPYWDQGARGTIVGLTRGTTAAHLARATLEGIAFEVWDLLEAMTKDAKREVVRLRVDGGAVQNDLLMQLQADIAQVTVERPLDIESTGRGAAMLAAVGAGLTKMSDLTALAKVETQFAPKVGHVERAAMLSRWKDAVGRARSKA</sequence>
<dbReference type="InterPro" id="IPR018485">
    <property type="entry name" value="FGGY_C"/>
</dbReference>
<evidence type="ECO:0000259" key="10">
    <source>
        <dbReference type="Pfam" id="PF02782"/>
    </source>
</evidence>
<protein>
    <recommendedName>
        <fullName evidence="7">Glycerol kinase</fullName>
        <ecNumber evidence="7">2.7.1.30</ecNumber>
    </recommendedName>
    <alternativeName>
        <fullName evidence="7">ATP:glycerol 3-phosphotransferase</fullName>
    </alternativeName>
    <alternativeName>
        <fullName evidence="7">Glycerokinase</fullName>
        <shortName evidence="7">GK</shortName>
    </alternativeName>
</protein>
<evidence type="ECO:0000256" key="2">
    <source>
        <dbReference type="ARBA" id="ARBA00022679"/>
    </source>
</evidence>
<feature type="binding site" evidence="7">
    <location>
        <position position="414"/>
    </location>
    <ligand>
        <name>ADP</name>
        <dbReference type="ChEBI" id="CHEBI:456216"/>
    </ligand>
</feature>
<name>A0ABZ2LIK0_9BACT</name>
<evidence type="ECO:0000256" key="7">
    <source>
        <dbReference type="HAMAP-Rule" id="MF_00186"/>
    </source>
</evidence>
<feature type="binding site" evidence="7">
    <location>
        <position position="83"/>
    </location>
    <ligand>
        <name>glycerol</name>
        <dbReference type="ChEBI" id="CHEBI:17754"/>
    </ligand>
</feature>
<dbReference type="NCBIfam" id="NF000756">
    <property type="entry name" value="PRK00047.1"/>
    <property type="match status" value="1"/>
</dbReference>
<dbReference type="PROSITE" id="PS00445">
    <property type="entry name" value="FGGY_KINASES_2"/>
    <property type="match status" value="1"/>
</dbReference>
<comment type="activity regulation">
    <text evidence="7">Inhibited by fructose 1,6-bisphosphate (FBP).</text>
</comment>
<dbReference type="PANTHER" id="PTHR10196">
    <property type="entry name" value="SUGAR KINASE"/>
    <property type="match status" value="1"/>
</dbReference>
<keyword evidence="2 7" id="KW-0808">Transferase</keyword>
<feature type="binding site" evidence="7">
    <location>
        <position position="12"/>
    </location>
    <ligand>
        <name>ADP</name>
        <dbReference type="ChEBI" id="CHEBI:456216"/>
    </ligand>
</feature>
<dbReference type="PROSITE" id="PS00933">
    <property type="entry name" value="FGGY_KINASES_1"/>
    <property type="match status" value="1"/>
</dbReference>
<evidence type="ECO:0000256" key="6">
    <source>
        <dbReference type="ARBA" id="ARBA00022840"/>
    </source>
</evidence>
<dbReference type="GO" id="GO:0004370">
    <property type="term" value="F:glycerol kinase activity"/>
    <property type="evidence" value="ECO:0007669"/>
    <property type="project" value="UniProtKB-EC"/>
</dbReference>
<comment type="catalytic activity">
    <reaction evidence="7">
        <text>glycerol + ATP = sn-glycerol 3-phosphate + ADP + H(+)</text>
        <dbReference type="Rhea" id="RHEA:21644"/>
        <dbReference type="ChEBI" id="CHEBI:15378"/>
        <dbReference type="ChEBI" id="CHEBI:17754"/>
        <dbReference type="ChEBI" id="CHEBI:30616"/>
        <dbReference type="ChEBI" id="CHEBI:57597"/>
        <dbReference type="ChEBI" id="CHEBI:456216"/>
        <dbReference type="EC" id="2.7.1.30"/>
    </reaction>
</comment>
<dbReference type="HAMAP" id="MF_00186">
    <property type="entry name" value="Glycerol_kin"/>
    <property type="match status" value="1"/>
</dbReference>
<evidence type="ECO:0000256" key="1">
    <source>
        <dbReference type="ARBA" id="ARBA00009156"/>
    </source>
</evidence>
<dbReference type="InterPro" id="IPR018483">
    <property type="entry name" value="Carb_kinase_FGGY_CS"/>
</dbReference>
<feature type="binding site" evidence="7">
    <location>
        <position position="13"/>
    </location>
    <ligand>
        <name>ATP</name>
        <dbReference type="ChEBI" id="CHEBI:30616"/>
    </ligand>
</feature>
<evidence type="ECO:0000256" key="8">
    <source>
        <dbReference type="RuleBase" id="RU003733"/>
    </source>
</evidence>
<feature type="binding site" evidence="7">
    <location>
        <position position="134"/>
    </location>
    <ligand>
        <name>glycerol</name>
        <dbReference type="ChEBI" id="CHEBI:17754"/>
    </ligand>
</feature>
<dbReference type="NCBIfam" id="TIGR01311">
    <property type="entry name" value="glycerol_kin"/>
    <property type="match status" value="1"/>
</dbReference>
<feature type="binding site" evidence="7">
    <location>
        <position position="309"/>
    </location>
    <ligand>
        <name>ATP</name>
        <dbReference type="ChEBI" id="CHEBI:30616"/>
    </ligand>
</feature>
<reference evidence="11" key="1">
    <citation type="submission" date="2021-12" db="EMBL/GenBank/DDBJ databases">
        <title>Discovery of the Pendulisporaceae a myxobacterial family with distinct sporulation behavior and unique specialized metabolism.</title>
        <authorList>
            <person name="Garcia R."/>
            <person name="Popoff A."/>
            <person name="Bader C.D."/>
            <person name="Loehr J."/>
            <person name="Walesch S."/>
            <person name="Walt C."/>
            <person name="Boldt J."/>
            <person name="Bunk B."/>
            <person name="Haeckl F.J.F.P.J."/>
            <person name="Gunesch A.P."/>
            <person name="Birkelbach J."/>
            <person name="Nuebel U."/>
            <person name="Pietschmann T."/>
            <person name="Bach T."/>
            <person name="Mueller R."/>
        </authorList>
    </citation>
    <scope>NUCLEOTIDE SEQUENCE</scope>
    <source>
        <strain evidence="11">MSr11367</strain>
    </source>
</reference>
<feature type="binding site" evidence="7">
    <location>
        <position position="309"/>
    </location>
    <ligand>
        <name>ADP</name>
        <dbReference type="ChEBI" id="CHEBI:456216"/>
    </ligand>
</feature>
<dbReference type="PIRSF" id="PIRSF000538">
    <property type="entry name" value="GlpK"/>
    <property type="match status" value="1"/>
</dbReference>
<dbReference type="SUPFAM" id="SSF53067">
    <property type="entry name" value="Actin-like ATPase domain"/>
    <property type="match status" value="2"/>
</dbReference>
<feature type="binding site" evidence="7">
    <location>
        <position position="82"/>
    </location>
    <ligand>
        <name>glycerol</name>
        <dbReference type="ChEBI" id="CHEBI:17754"/>
    </ligand>
</feature>
<dbReference type="InterPro" id="IPR000577">
    <property type="entry name" value="Carb_kinase_FGGY"/>
</dbReference>
<dbReference type="PANTHER" id="PTHR10196:SF69">
    <property type="entry name" value="GLYCEROL KINASE"/>
    <property type="match status" value="1"/>
</dbReference>
<comment type="caution">
    <text evidence="7">Lacks conserved residue(s) required for the propagation of feature annotation.</text>
</comment>
<evidence type="ECO:0000256" key="4">
    <source>
        <dbReference type="ARBA" id="ARBA00022777"/>
    </source>
</evidence>
<keyword evidence="4 7" id="KW-0418">Kinase</keyword>
<keyword evidence="3 7" id="KW-0547">Nucleotide-binding</keyword>
<feature type="binding site" evidence="7">
    <location>
        <position position="245"/>
    </location>
    <ligand>
        <name>glycerol</name>
        <dbReference type="ChEBI" id="CHEBI:17754"/>
    </ligand>
</feature>
<evidence type="ECO:0000259" key="9">
    <source>
        <dbReference type="Pfam" id="PF00370"/>
    </source>
</evidence>
<feature type="domain" description="Carbohydrate kinase FGGY C-terminal" evidence="10">
    <location>
        <begin position="260"/>
        <end position="449"/>
    </location>
</feature>
<comment type="pathway">
    <text evidence="7">Polyol metabolism; glycerol degradation via glycerol kinase pathway; sn-glycerol 3-phosphate from glycerol: step 1/1.</text>
</comment>
<keyword evidence="12" id="KW-1185">Reference proteome</keyword>
<dbReference type="CDD" id="cd07786">
    <property type="entry name" value="FGGY_EcGK_like"/>
    <property type="match status" value="1"/>
</dbReference>
<keyword evidence="5 7" id="KW-0319">Glycerol metabolism</keyword>
<evidence type="ECO:0000313" key="12">
    <source>
        <dbReference type="Proteomes" id="UP001374803"/>
    </source>
</evidence>
<dbReference type="RefSeq" id="WP_394840453.1">
    <property type="nucleotide sequence ID" value="NZ_CP089929.1"/>
</dbReference>
<dbReference type="InterPro" id="IPR043129">
    <property type="entry name" value="ATPase_NBD"/>
</dbReference>
<feature type="binding site" evidence="7">
    <location>
        <position position="82"/>
    </location>
    <ligand>
        <name>sn-glycerol 3-phosphate</name>
        <dbReference type="ChEBI" id="CHEBI:57597"/>
    </ligand>
</feature>
<feature type="binding site" evidence="7">
    <location>
        <position position="12"/>
    </location>
    <ligand>
        <name>ATP</name>
        <dbReference type="ChEBI" id="CHEBI:30616"/>
    </ligand>
</feature>
<organism evidence="11 12">
    <name type="scientific">Pendulispora rubella</name>
    <dbReference type="NCBI Taxonomy" id="2741070"/>
    <lineage>
        <taxon>Bacteria</taxon>
        <taxon>Pseudomonadati</taxon>
        <taxon>Myxococcota</taxon>
        <taxon>Myxococcia</taxon>
        <taxon>Myxococcales</taxon>
        <taxon>Sorangiineae</taxon>
        <taxon>Pendulisporaceae</taxon>
        <taxon>Pendulispora</taxon>
    </lineage>
</organism>
<feature type="binding site" evidence="7">
    <location>
        <position position="12"/>
    </location>
    <ligand>
        <name>sn-glycerol 3-phosphate</name>
        <dbReference type="ChEBI" id="CHEBI:57597"/>
    </ligand>
</feature>
<feature type="domain" description="Carbohydrate kinase FGGY N-terminal" evidence="9">
    <location>
        <begin position="4"/>
        <end position="251"/>
    </location>
</feature>
<accession>A0ABZ2LIK0</accession>
<dbReference type="EC" id="2.7.1.30" evidence="7"/>
<proteinExistence type="inferred from homology"/>
<dbReference type="Proteomes" id="UP001374803">
    <property type="component" value="Chromosome"/>
</dbReference>
<feature type="binding site" evidence="7">
    <location>
        <position position="410"/>
    </location>
    <ligand>
        <name>ATP</name>
        <dbReference type="ChEBI" id="CHEBI:30616"/>
    </ligand>
</feature>
<evidence type="ECO:0000256" key="3">
    <source>
        <dbReference type="ARBA" id="ARBA00022741"/>
    </source>
</evidence>
<feature type="binding site" evidence="7">
    <location>
        <position position="410"/>
    </location>
    <ligand>
        <name>ADP</name>
        <dbReference type="ChEBI" id="CHEBI:456216"/>
    </ligand>
</feature>
<comment type="function">
    <text evidence="7">Key enzyme in the regulation of glycerol uptake and metabolism. Catalyzes the phosphorylation of glycerol to yield sn-glycerol 3-phosphate.</text>
</comment>
<comment type="similarity">
    <text evidence="1 7 8">Belongs to the FGGY kinase family.</text>
</comment>
<evidence type="ECO:0000256" key="5">
    <source>
        <dbReference type="ARBA" id="ARBA00022798"/>
    </source>
</evidence>
<dbReference type="InterPro" id="IPR005999">
    <property type="entry name" value="Glycerol_kin"/>
</dbReference>
<feature type="binding site" evidence="7">
    <location>
        <position position="313"/>
    </location>
    <ligand>
        <name>ATP</name>
        <dbReference type="ChEBI" id="CHEBI:30616"/>
    </ligand>
</feature>
<feature type="binding site" evidence="7">
    <location>
        <position position="134"/>
    </location>
    <ligand>
        <name>sn-glycerol 3-phosphate</name>
        <dbReference type="ChEBI" id="CHEBI:57597"/>
    </ligand>
</feature>
<dbReference type="Gene3D" id="3.30.420.40">
    <property type="match status" value="2"/>
</dbReference>